<dbReference type="EMBL" id="GL832957">
    <property type="protein sequence ID" value="EGD78770.1"/>
    <property type="molecule type" value="Genomic_DNA"/>
</dbReference>
<gene>
    <name evidence="2" type="ORF">PTSG_01747</name>
</gene>
<dbReference type="eggNOG" id="ENOG502SDK7">
    <property type="taxonomic scope" value="Eukaryota"/>
</dbReference>
<dbReference type="GeneID" id="16078321"/>
<name>F2TYU6_SALR5</name>
<keyword evidence="1" id="KW-0472">Membrane</keyword>
<proteinExistence type="predicted"/>
<keyword evidence="1" id="KW-1133">Transmembrane helix</keyword>
<keyword evidence="1" id="KW-0812">Transmembrane</keyword>
<evidence type="ECO:0000256" key="1">
    <source>
        <dbReference type="SAM" id="Phobius"/>
    </source>
</evidence>
<dbReference type="InParanoid" id="F2TYU6"/>
<sequence>MLLLLRRSLGRMGQHMLASSATTTTTTTATTATTTTATALVGRASRRLTETVPSLLRAARRTLTTASATTAVARHVQRQCMAVPRPRSMLQPRVLLQQRAHMSTFQIVKQKTRRVLLISAGVAGVGVVGYLMFKTSSFMSSLTFKHVTYFGFYLGGITTGLAVVGFAILYRRYCGLHPEALYKDVLRRVSKTPVVVDKFGGRMSVGQFKAYAPTGGLILDTTKWLPRIKHEKSGLQMMFQLHGPKDSAMCSIEAQAAGASHKISSLALDFTDGQRFVLAGKPEDVVFKGLTKLR</sequence>
<dbReference type="AlphaFoldDB" id="F2TYU6"/>
<feature type="transmembrane region" description="Helical" evidence="1">
    <location>
        <begin position="115"/>
        <end position="133"/>
    </location>
</feature>
<keyword evidence="3" id="KW-1185">Reference proteome</keyword>
<dbReference type="KEGG" id="sre:PTSG_01747"/>
<dbReference type="Proteomes" id="UP000007799">
    <property type="component" value="Unassembled WGS sequence"/>
</dbReference>
<evidence type="ECO:0000313" key="2">
    <source>
        <dbReference type="EMBL" id="EGD78770.1"/>
    </source>
</evidence>
<accession>F2TYU6</accession>
<protein>
    <submittedName>
        <fullName evidence="2">Uncharacterized protein</fullName>
    </submittedName>
</protein>
<evidence type="ECO:0000313" key="3">
    <source>
        <dbReference type="Proteomes" id="UP000007799"/>
    </source>
</evidence>
<feature type="transmembrane region" description="Helical" evidence="1">
    <location>
        <begin position="149"/>
        <end position="170"/>
    </location>
</feature>
<organism evidence="3">
    <name type="scientific">Salpingoeca rosetta (strain ATCC 50818 / BSB-021)</name>
    <dbReference type="NCBI Taxonomy" id="946362"/>
    <lineage>
        <taxon>Eukaryota</taxon>
        <taxon>Choanoflagellata</taxon>
        <taxon>Craspedida</taxon>
        <taxon>Salpingoecidae</taxon>
        <taxon>Salpingoeca</taxon>
    </lineage>
</organism>
<dbReference type="OMA" id="AMCSIEA"/>
<reference evidence="2" key="1">
    <citation type="submission" date="2009-08" db="EMBL/GenBank/DDBJ databases">
        <title>Annotation of Salpingoeca rosetta.</title>
        <authorList>
            <consortium name="The Broad Institute Genome Sequencing Platform"/>
            <person name="Russ C."/>
            <person name="Cuomo C."/>
            <person name="Burger G."/>
            <person name="Gray M.W."/>
            <person name="Holland P.W.H."/>
            <person name="King N."/>
            <person name="Lang F.B.F."/>
            <person name="Roger A.J."/>
            <person name="Ruiz-Trillo I."/>
            <person name="Young S.K."/>
            <person name="Zeng Q."/>
            <person name="Gargeya S."/>
            <person name="Alvarado L."/>
            <person name="Berlin A."/>
            <person name="Chapman S.B."/>
            <person name="Chen Z."/>
            <person name="Freedman E."/>
            <person name="Gellesch M."/>
            <person name="Goldberg J."/>
            <person name="Griggs A."/>
            <person name="Gujja S."/>
            <person name="Heilman E."/>
            <person name="Heiman D."/>
            <person name="Howarth C."/>
            <person name="Mehta T."/>
            <person name="Neiman D."/>
            <person name="Pearson M."/>
            <person name="Roberts A."/>
            <person name="Saif S."/>
            <person name="Shea T."/>
            <person name="Shenoy N."/>
            <person name="Sisk P."/>
            <person name="Stolte C."/>
            <person name="Sykes S."/>
            <person name="White J."/>
            <person name="Yandava C."/>
            <person name="Haas B."/>
            <person name="Nusbaum C."/>
            <person name="Birren B."/>
        </authorList>
    </citation>
    <scope>NUCLEOTIDE SEQUENCE [LARGE SCALE GENOMIC DNA]</scope>
    <source>
        <strain evidence="2">ATCC 50818</strain>
    </source>
</reference>
<dbReference type="RefSeq" id="XP_004997726.1">
    <property type="nucleotide sequence ID" value="XM_004997669.1"/>
</dbReference>